<evidence type="ECO:0000313" key="1">
    <source>
        <dbReference type="EMBL" id="MDI3319289.1"/>
    </source>
</evidence>
<protein>
    <submittedName>
        <fullName evidence="1">Uncharacterized protein</fullName>
    </submittedName>
</protein>
<reference evidence="1 2" key="1">
    <citation type="submission" date="2023-05" db="EMBL/GenBank/DDBJ databases">
        <title>Genome sequence of Pinibacter sp. MAH-24.</title>
        <authorList>
            <person name="Huq M.A."/>
        </authorList>
    </citation>
    <scope>NUCLEOTIDE SEQUENCE [LARGE SCALE GENOMIC DNA]</scope>
    <source>
        <strain evidence="1 2">MAH-24</strain>
    </source>
</reference>
<evidence type="ECO:0000313" key="2">
    <source>
        <dbReference type="Proteomes" id="UP001226434"/>
    </source>
</evidence>
<name>A0ABT6RBI1_9BACT</name>
<gene>
    <name evidence="1" type="ORF">QJ048_05865</name>
</gene>
<sequence length="315" mass="36490">MEKSVKYSNPSQEFIIEFPQSPLLKTEKETNQFGHISWNIAYLNKNNNNEFYFLIKYADLPADFITSNSLPLLDSFFLNTQQDLTEKKIPFNLRITNNKKYPGREFHFLDSNNNISYTRDVFLVNNRLYFLEVKCNINNDYRNEIDAFLKSFSLTAVTENSNPEIIEKQQTKKFTIKFPAKTTTTTQTSFNPFFGNLTITKESCETDFGLYCINFSELPKDKLQKITSAELQKFITEAFTSNVLNTNGKIISKKQIEIDGHSAFEGIGSIQDGEALIHLKSVIIDNYYYQYFVIYAMDGENNPATKDFLNSFRIN</sequence>
<dbReference type="Proteomes" id="UP001226434">
    <property type="component" value="Unassembled WGS sequence"/>
</dbReference>
<accession>A0ABT6RBI1</accession>
<organism evidence="1 2">
    <name type="scientific">Pinibacter soli</name>
    <dbReference type="NCBI Taxonomy" id="3044211"/>
    <lineage>
        <taxon>Bacteria</taxon>
        <taxon>Pseudomonadati</taxon>
        <taxon>Bacteroidota</taxon>
        <taxon>Chitinophagia</taxon>
        <taxon>Chitinophagales</taxon>
        <taxon>Chitinophagaceae</taxon>
        <taxon>Pinibacter</taxon>
    </lineage>
</organism>
<dbReference type="EMBL" id="JASBRG010000003">
    <property type="protein sequence ID" value="MDI3319289.1"/>
    <property type="molecule type" value="Genomic_DNA"/>
</dbReference>
<keyword evidence="2" id="KW-1185">Reference proteome</keyword>
<proteinExistence type="predicted"/>
<comment type="caution">
    <text evidence="1">The sequence shown here is derived from an EMBL/GenBank/DDBJ whole genome shotgun (WGS) entry which is preliminary data.</text>
</comment>
<dbReference type="RefSeq" id="WP_282333403.1">
    <property type="nucleotide sequence ID" value="NZ_JASBRG010000003.1"/>
</dbReference>